<organism evidence="2 3">
    <name type="scientific">Actinomadura syzygii</name>
    <dbReference type="NCBI Taxonomy" id="1427538"/>
    <lineage>
        <taxon>Bacteria</taxon>
        <taxon>Bacillati</taxon>
        <taxon>Actinomycetota</taxon>
        <taxon>Actinomycetes</taxon>
        <taxon>Streptosporangiales</taxon>
        <taxon>Thermomonosporaceae</taxon>
        <taxon>Actinomadura</taxon>
    </lineage>
</organism>
<protein>
    <submittedName>
        <fullName evidence="2">Uncharacterized protein</fullName>
    </submittedName>
</protein>
<keyword evidence="3" id="KW-1185">Reference proteome</keyword>
<proteinExistence type="predicted"/>
<name>A0A5D0UGI7_9ACTN</name>
<feature type="signal peptide" evidence="1">
    <location>
        <begin position="1"/>
        <end position="22"/>
    </location>
</feature>
<evidence type="ECO:0000313" key="3">
    <source>
        <dbReference type="Proteomes" id="UP000322634"/>
    </source>
</evidence>
<dbReference type="OrthoDB" id="3542187at2"/>
<comment type="caution">
    <text evidence="2">The sequence shown here is derived from an EMBL/GenBank/DDBJ whole genome shotgun (WGS) entry which is preliminary data.</text>
</comment>
<keyword evidence="1" id="KW-0732">Signal</keyword>
<dbReference type="EMBL" id="VSFF01000003">
    <property type="protein sequence ID" value="TYC16735.1"/>
    <property type="molecule type" value="Genomic_DNA"/>
</dbReference>
<evidence type="ECO:0000256" key="1">
    <source>
        <dbReference type="SAM" id="SignalP"/>
    </source>
</evidence>
<dbReference type="RefSeq" id="WP_148349285.1">
    <property type="nucleotide sequence ID" value="NZ_JBHSBF010000008.1"/>
</dbReference>
<gene>
    <name evidence="2" type="ORF">FXF65_09255</name>
</gene>
<feature type="chain" id="PRO_5039699904" evidence="1">
    <location>
        <begin position="23"/>
        <end position="128"/>
    </location>
</feature>
<evidence type="ECO:0000313" key="2">
    <source>
        <dbReference type="EMBL" id="TYC16735.1"/>
    </source>
</evidence>
<sequence>MARRTMATAALLGALVAAPVVAATPAIAAEQAPAAGARTQPAALPDTATAAYDGATVRGIPPYWKGLCAKKIVRKIVPACWKKGHAFTPKQVRIMRCIAAHGPYAGPVGAGKLGYWAVKCGRTDWKKW</sequence>
<dbReference type="AlphaFoldDB" id="A0A5D0UGI7"/>
<dbReference type="Proteomes" id="UP000322634">
    <property type="component" value="Unassembled WGS sequence"/>
</dbReference>
<accession>A0A5D0UGI7</accession>
<reference evidence="2 3" key="1">
    <citation type="submission" date="2019-08" db="EMBL/GenBank/DDBJ databases">
        <title>Actinomadura sp. nov. CYP1-5 isolated from mountain soil.</title>
        <authorList>
            <person name="Songsumanus A."/>
            <person name="Kuncharoen N."/>
            <person name="Kudo T."/>
            <person name="Yuki M."/>
            <person name="Igarashi Y."/>
            <person name="Tanasupawat S."/>
        </authorList>
    </citation>
    <scope>NUCLEOTIDE SEQUENCE [LARGE SCALE GENOMIC DNA]</scope>
    <source>
        <strain evidence="2 3">GKU157</strain>
    </source>
</reference>